<dbReference type="OrthoDB" id="428854at2759"/>
<keyword evidence="9" id="KW-0131">Cell cycle</keyword>
<feature type="domain" description="N-acetyltransferase ESCO acetyl-transferase" evidence="13">
    <location>
        <begin position="189"/>
        <end position="250"/>
    </location>
</feature>
<evidence type="ECO:0000313" key="15">
    <source>
        <dbReference type="Proteomes" id="UP000769528"/>
    </source>
</evidence>
<sequence>MKVKKPRKKKSNESNNSGIVISTLPTSLVQSDLLSSSLSSRVTKSQSYLSIGLNDKRTCKECHMSYLKNSTADSRVHNIYHQRIVNGREWSLSWGEIISTLSPNELIVKINSKKPAETKATLEILETVNQDLNAPDDNKFWLSDQDKGSVYVYIKNKTAIGIVSVEKIQNGRWFSIDDGKIVNDKSFNVMGGINRIFVVKSQRRNGIALSLLQHVQRFLIYGITIPKHQLAWSQPSFSGGKLASSFNGTKHKSGKILVPVYK</sequence>
<evidence type="ECO:0000313" key="14">
    <source>
        <dbReference type="EMBL" id="KAH3671817.1"/>
    </source>
</evidence>
<evidence type="ECO:0000259" key="13">
    <source>
        <dbReference type="Pfam" id="PF13880"/>
    </source>
</evidence>
<dbReference type="GO" id="GO:0007064">
    <property type="term" value="P:mitotic sister chromatid cohesion"/>
    <property type="evidence" value="ECO:0007669"/>
    <property type="project" value="TreeGrafter"/>
</dbReference>
<keyword evidence="7" id="KW-0862">Zinc</keyword>
<evidence type="ECO:0000256" key="7">
    <source>
        <dbReference type="ARBA" id="ARBA00022833"/>
    </source>
</evidence>
<protein>
    <recommendedName>
        <fullName evidence="3">N-acetyltransferase ECO1</fullName>
    </recommendedName>
    <alternativeName>
        <fullName evidence="11">Establishment of cohesion protein 1</fullName>
    </alternativeName>
</protein>
<keyword evidence="8" id="KW-0539">Nucleus</keyword>
<dbReference type="SUPFAM" id="SSF55729">
    <property type="entry name" value="Acyl-CoA N-acyltransferases (Nat)"/>
    <property type="match status" value="1"/>
</dbReference>
<evidence type="ECO:0000256" key="10">
    <source>
        <dbReference type="ARBA" id="ARBA00023315"/>
    </source>
</evidence>
<dbReference type="GO" id="GO:0061733">
    <property type="term" value="F:protein-lysine-acetyltransferase activity"/>
    <property type="evidence" value="ECO:0007669"/>
    <property type="project" value="TreeGrafter"/>
</dbReference>
<comment type="caution">
    <text evidence="14">The sequence shown here is derived from an EMBL/GenBank/DDBJ whole genome shotgun (WGS) entry which is preliminary data.</text>
</comment>
<organism evidence="14 15">
    <name type="scientific">Wickerhamomyces mucosus</name>
    <dbReference type="NCBI Taxonomy" id="1378264"/>
    <lineage>
        <taxon>Eukaryota</taxon>
        <taxon>Fungi</taxon>
        <taxon>Dikarya</taxon>
        <taxon>Ascomycota</taxon>
        <taxon>Saccharomycotina</taxon>
        <taxon>Saccharomycetes</taxon>
        <taxon>Phaffomycetales</taxon>
        <taxon>Wickerhamomycetaceae</taxon>
        <taxon>Wickerhamomyces</taxon>
    </lineage>
</organism>
<dbReference type="EMBL" id="JAEUBF010001263">
    <property type="protein sequence ID" value="KAH3671817.1"/>
    <property type="molecule type" value="Genomic_DNA"/>
</dbReference>
<accession>A0A9P8PIC7</accession>
<dbReference type="GO" id="GO:0005634">
    <property type="term" value="C:nucleus"/>
    <property type="evidence" value="ECO:0007669"/>
    <property type="project" value="UniProtKB-SubCell"/>
</dbReference>
<keyword evidence="15" id="KW-1185">Reference proteome</keyword>
<dbReference type="InterPro" id="IPR016181">
    <property type="entry name" value="Acyl_CoA_acyltransferase"/>
</dbReference>
<evidence type="ECO:0000256" key="1">
    <source>
        <dbReference type="ARBA" id="ARBA00004123"/>
    </source>
</evidence>
<feature type="domain" description="N-acetyltransferase ESCO zinc-finger" evidence="12">
    <location>
        <begin position="46"/>
        <end position="83"/>
    </location>
</feature>
<dbReference type="InterPro" id="IPR028009">
    <property type="entry name" value="ESCO_Acetyltransf_dom"/>
</dbReference>
<evidence type="ECO:0000256" key="5">
    <source>
        <dbReference type="ARBA" id="ARBA00022723"/>
    </source>
</evidence>
<dbReference type="Gene3D" id="3.40.630.30">
    <property type="match status" value="1"/>
</dbReference>
<dbReference type="PANTHER" id="PTHR45884">
    <property type="entry name" value="N-ACETYLTRANSFERASE ECO"/>
    <property type="match status" value="1"/>
</dbReference>
<keyword evidence="5" id="KW-0479">Metal-binding</keyword>
<proteinExistence type="inferred from homology"/>
<evidence type="ECO:0000256" key="8">
    <source>
        <dbReference type="ARBA" id="ARBA00023242"/>
    </source>
</evidence>
<evidence type="ECO:0000256" key="11">
    <source>
        <dbReference type="ARBA" id="ARBA00032212"/>
    </source>
</evidence>
<comment type="similarity">
    <text evidence="2">Belongs to the acetyltransferase family. ECO subfamily.</text>
</comment>
<dbReference type="PANTHER" id="PTHR45884:SF2">
    <property type="entry name" value="N-ACETYLTRANSFERASE ECO"/>
    <property type="match status" value="1"/>
</dbReference>
<dbReference type="AlphaFoldDB" id="A0A9P8PIC7"/>
<evidence type="ECO:0000256" key="2">
    <source>
        <dbReference type="ARBA" id="ARBA00005816"/>
    </source>
</evidence>
<evidence type="ECO:0000256" key="4">
    <source>
        <dbReference type="ARBA" id="ARBA00022679"/>
    </source>
</evidence>
<comment type="subcellular location">
    <subcellularLocation>
        <location evidence="1">Nucleus</location>
    </subcellularLocation>
</comment>
<gene>
    <name evidence="14" type="ORF">WICMUC_004535</name>
</gene>
<name>A0A9P8PIC7_9ASCO</name>
<dbReference type="GO" id="GO:0008270">
    <property type="term" value="F:zinc ion binding"/>
    <property type="evidence" value="ECO:0007669"/>
    <property type="project" value="UniProtKB-KW"/>
</dbReference>
<dbReference type="InterPro" id="IPR028005">
    <property type="entry name" value="AcTrfase_ESCO_Znf_dom"/>
</dbReference>
<evidence type="ECO:0000256" key="3">
    <source>
        <dbReference type="ARBA" id="ARBA00022043"/>
    </source>
</evidence>
<dbReference type="GO" id="GO:0000785">
    <property type="term" value="C:chromatin"/>
    <property type="evidence" value="ECO:0007669"/>
    <property type="project" value="TreeGrafter"/>
</dbReference>
<keyword evidence="6" id="KW-0863">Zinc-finger</keyword>
<dbReference type="Pfam" id="PF13880">
    <property type="entry name" value="Acetyltransf_13"/>
    <property type="match status" value="1"/>
</dbReference>
<keyword evidence="10" id="KW-0012">Acyltransferase</keyword>
<reference evidence="14" key="1">
    <citation type="journal article" date="2021" name="Open Biol.">
        <title>Shared evolutionary footprints suggest mitochondrial oxidative damage underlies multiple complex I losses in fungi.</title>
        <authorList>
            <person name="Schikora-Tamarit M.A."/>
            <person name="Marcet-Houben M."/>
            <person name="Nosek J."/>
            <person name="Gabaldon T."/>
        </authorList>
    </citation>
    <scope>NUCLEOTIDE SEQUENCE</scope>
    <source>
        <strain evidence="14">CBS6341</strain>
    </source>
</reference>
<dbReference type="Proteomes" id="UP000769528">
    <property type="component" value="Unassembled WGS sequence"/>
</dbReference>
<reference evidence="14" key="2">
    <citation type="submission" date="2021-01" db="EMBL/GenBank/DDBJ databases">
        <authorList>
            <person name="Schikora-Tamarit M.A."/>
        </authorList>
    </citation>
    <scope>NUCLEOTIDE SEQUENCE</scope>
    <source>
        <strain evidence="14">CBS6341</strain>
    </source>
</reference>
<evidence type="ECO:0000256" key="6">
    <source>
        <dbReference type="ARBA" id="ARBA00022771"/>
    </source>
</evidence>
<evidence type="ECO:0000256" key="9">
    <source>
        <dbReference type="ARBA" id="ARBA00023306"/>
    </source>
</evidence>
<evidence type="ECO:0000259" key="12">
    <source>
        <dbReference type="Pfam" id="PF13878"/>
    </source>
</evidence>
<keyword evidence="4" id="KW-0808">Transferase</keyword>
<dbReference type="Pfam" id="PF13878">
    <property type="entry name" value="zf-C2H2_3"/>
    <property type="match status" value="1"/>
</dbReference>